<evidence type="ECO:0000313" key="2">
    <source>
        <dbReference type="EMBL" id="MPC65067.1"/>
    </source>
</evidence>
<keyword evidence="1" id="KW-0732">Signal</keyword>
<dbReference type="AlphaFoldDB" id="A0A5B7H6W8"/>
<reference evidence="2 3" key="1">
    <citation type="submission" date="2019-05" db="EMBL/GenBank/DDBJ databases">
        <title>Another draft genome of Portunus trituberculatus and its Hox gene families provides insights of decapod evolution.</title>
        <authorList>
            <person name="Jeong J.-H."/>
            <person name="Song I."/>
            <person name="Kim S."/>
            <person name="Choi T."/>
            <person name="Kim D."/>
            <person name="Ryu S."/>
            <person name="Kim W."/>
        </authorList>
    </citation>
    <scope>NUCLEOTIDE SEQUENCE [LARGE SCALE GENOMIC DNA]</scope>
    <source>
        <tissue evidence="2">Muscle</tissue>
    </source>
</reference>
<keyword evidence="3" id="KW-1185">Reference proteome</keyword>
<organism evidence="2 3">
    <name type="scientific">Portunus trituberculatus</name>
    <name type="common">Swimming crab</name>
    <name type="synonym">Neptunus trituberculatus</name>
    <dbReference type="NCBI Taxonomy" id="210409"/>
    <lineage>
        <taxon>Eukaryota</taxon>
        <taxon>Metazoa</taxon>
        <taxon>Ecdysozoa</taxon>
        <taxon>Arthropoda</taxon>
        <taxon>Crustacea</taxon>
        <taxon>Multicrustacea</taxon>
        <taxon>Malacostraca</taxon>
        <taxon>Eumalacostraca</taxon>
        <taxon>Eucarida</taxon>
        <taxon>Decapoda</taxon>
        <taxon>Pleocyemata</taxon>
        <taxon>Brachyura</taxon>
        <taxon>Eubrachyura</taxon>
        <taxon>Portunoidea</taxon>
        <taxon>Portunidae</taxon>
        <taxon>Portuninae</taxon>
        <taxon>Portunus</taxon>
    </lineage>
</organism>
<evidence type="ECO:0000313" key="3">
    <source>
        <dbReference type="Proteomes" id="UP000324222"/>
    </source>
</evidence>
<dbReference type="EMBL" id="VSRR010022883">
    <property type="protein sequence ID" value="MPC65067.1"/>
    <property type="molecule type" value="Genomic_DNA"/>
</dbReference>
<protein>
    <submittedName>
        <fullName evidence="2">Uncharacterized protein</fullName>
    </submittedName>
</protein>
<proteinExistence type="predicted"/>
<accession>A0A5B7H6W8</accession>
<feature type="signal peptide" evidence="1">
    <location>
        <begin position="1"/>
        <end position="19"/>
    </location>
</feature>
<comment type="caution">
    <text evidence="2">The sequence shown here is derived from an EMBL/GenBank/DDBJ whole genome shotgun (WGS) entry which is preliminary data.</text>
</comment>
<dbReference type="Proteomes" id="UP000324222">
    <property type="component" value="Unassembled WGS sequence"/>
</dbReference>
<sequence>MCWAMSAFVLKHLLQLSHLNSLSPVCLKACLLRLEVVRNFLPHSSHS</sequence>
<evidence type="ECO:0000256" key="1">
    <source>
        <dbReference type="SAM" id="SignalP"/>
    </source>
</evidence>
<feature type="chain" id="PRO_5022721644" evidence="1">
    <location>
        <begin position="20"/>
        <end position="47"/>
    </location>
</feature>
<gene>
    <name evidence="2" type="ORF">E2C01_059191</name>
</gene>
<name>A0A5B7H6W8_PORTR</name>